<gene>
    <name evidence="3" type="ORF">CSSPJE1EN1_LOCUS10592</name>
</gene>
<proteinExistence type="predicted"/>
<evidence type="ECO:0000313" key="3">
    <source>
        <dbReference type="EMBL" id="CAK9265114.1"/>
    </source>
</evidence>
<sequence>MTSWAVIFQSALLPWLPARRLRLNPNALVLACVQTLCRSRDDEVSAEITQTPDATKLGAKPPLPAYKFQNKITRSVADVPATNMTSLHASIPAPSTNSTSCGAQAAQNP</sequence>
<feature type="region of interest" description="Disordered" evidence="1">
    <location>
        <begin position="87"/>
        <end position="109"/>
    </location>
</feature>
<reference evidence="3" key="1">
    <citation type="submission" date="2024-02" db="EMBL/GenBank/DDBJ databases">
        <authorList>
            <consortium name="ELIXIR-Norway"/>
            <consortium name="Elixir Norway"/>
        </authorList>
    </citation>
    <scope>NUCLEOTIDE SEQUENCE</scope>
</reference>
<name>A0ABP0WE58_9BRYO</name>
<organism evidence="3 4">
    <name type="scientific">Sphagnum jensenii</name>
    <dbReference type="NCBI Taxonomy" id="128206"/>
    <lineage>
        <taxon>Eukaryota</taxon>
        <taxon>Viridiplantae</taxon>
        <taxon>Streptophyta</taxon>
        <taxon>Embryophyta</taxon>
        <taxon>Bryophyta</taxon>
        <taxon>Sphagnophytina</taxon>
        <taxon>Sphagnopsida</taxon>
        <taxon>Sphagnales</taxon>
        <taxon>Sphagnaceae</taxon>
        <taxon>Sphagnum</taxon>
    </lineage>
</organism>
<dbReference type="Proteomes" id="UP001497444">
    <property type="component" value="Chromosome 17"/>
</dbReference>
<protein>
    <recommendedName>
        <fullName evidence="5">Secreted protein</fullName>
    </recommendedName>
</protein>
<feature type="chain" id="PRO_5047514929" description="Secreted protein" evidence="2">
    <location>
        <begin position="21"/>
        <end position="109"/>
    </location>
</feature>
<evidence type="ECO:0008006" key="5">
    <source>
        <dbReference type="Google" id="ProtNLM"/>
    </source>
</evidence>
<accession>A0ABP0WE58</accession>
<evidence type="ECO:0000256" key="1">
    <source>
        <dbReference type="SAM" id="MobiDB-lite"/>
    </source>
</evidence>
<evidence type="ECO:0000256" key="2">
    <source>
        <dbReference type="SAM" id="SignalP"/>
    </source>
</evidence>
<keyword evidence="2" id="KW-0732">Signal</keyword>
<evidence type="ECO:0000313" key="4">
    <source>
        <dbReference type="Proteomes" id="UP001497444"/>
    </source>
</evidence>
<feature type="signal peptide" evidence="2">
    <location>
        <begin position="1"/>
        <end position="20"/>
    </location>
</feature>
<dbReference type="EMBL" id="OZ020112">
    <property type="protein sequence ID" value="CAK9265114.1"/>
    <property type="molecule type" value="Genomic_DNA"/>
</dbReference>
<keyword evidence="4" id="KW-1185">Reference proteome</keyword>